<evidence type="ECO:0000259" key="13">
    <source>
        <dbReference type="Pfam" id="PF09334"/>
    </source>
</evidence>
<dbReference type="Gene3D" id="3.40.50.620">
    <property type="entry name" value="HUPs"/>
    <property type="match status" value="1"/>
</dbReference>
<organism evidence="14 15">
    <name type="scientific">Candidatus Gottesmanbacteria bacterium RIFCSPLOWO2_01_FULL_43_11b</name>
    <dbReference type="NCBI Taxonomy" id="1798392"/>
    <lineage>
        <taxon>Bacteria</taxon>
        <taxon>Candidatus Gottesmaniibacteriota</taxon>
    </lineage>
</organism>
<sequence length="472" mass="54203">MKFYITCAIPYVNAPPHIGHALEFVQGDVIARYHKLLGDEVLLLSGGDENAVKNVQAAQKAGVAVQQFIDGNTQKFFELTKELGCQFDIWQKGSDQTHHFPSSQKLWDLCKNDIYKKSYEGLYCVGCETFYTTEELNENGECVEHPGKKLDKVSEENYFFRLSNFQKQLIDLISSDSLKIIPDFRKNEVLSFLKQPLQDISISRTNARAKNWGVPVPGDDTQRMYVWFDALNIYQSGVGFGWDEEKYSKWWPADVHVIGKGIIRFHAVYWPAFLLSAKLSLPKSLFVHGYFTVNGQKMSKTLGNVIDPFELIKKYGADPLRYYFLREIPSTSDGDFSERRFKELYNADLANGLGNLVARVAKLCETNNITVPVKQYKRIPTEIDEHLKEFQFEKALEFIWVEITTLDHRIEKEKPWNLTGKVLQEVLIFLVDQINNIAIELQPFLPETAQKILSQFKGPTIKTQSALFPRLT</sequence>
<keyword evidence="9 12" id="KW-0030">Aminoacyl-tRNA synthetase</keyword>
<keyword evidence="5 12" id="KW-0436">Ligase</keyword>
<evidence type="ECO:0000256" key="9">
    <source>
        <dbReference type="ARBA" id="ARBA00023146"/>
    </source>
</evidence>
<dbReference type="PANTHER" id="PTHR43326">
    <property type="entry name" value="METHIONYL-TRNA SYNTHETASE"/>
    <property type="match status" value="1"/>
</dbReference>
<evidence type="ECO:0000313" key="15">
    <source>
        <dbReference type="Proteomes" id="UP000178759"/>
    </source>
</evidence>
<evidence type="ECO:0000256" key="3">
    <source>
        <dbReference type="ARBA" id="ARBA00018753"/>
    </source>
</evidence>
<dbReference type="EC" id="6.1.1.10" evidence="2"/>
<evidence type="ECO:0000256" key="2">
    <source>
        <dbReference type="ARBA" id="ARBA00012838"/>
    </source>
</evidence>
<comment type="caution">
    <text evidence="14">The sequence shown here is derived from an EMBL/GenBank/DDBJ whole genome shotgun (WGS) entry which is preliminary data.</text>
</comment>
<dbReference type="SUPFAM" id="SSF52374">
    <property type="entry name" value="Nucleotidylyl transferase"/>
    <property type="match status" value="1"/>
</dbReference>
<dbReference type="GO" id="GO:0004825">
    <property type="term" value="F:methionine-tRNA ligase activity"/>
    <property type="evidence" value="ECO:0007669"/>
    <property type="project" value="UniProtKB-EC"/>
</dbReference>
<dbReference type="CDD" id="cd00814">
    <property type="entry name" value="MetRS_core"/>
    <property type="match status" value="1"/>
</dbReference>
<dbReference type="Gene3D" id="2.170.220.10">
    <property type="match status" value="1"/>
</dbReference>
<dbReference type="NCBIfam" id="TIGR00398">
    <property type="entry name" value="metG"/>
    <property type="match status" value="1"/>
</dbReference>
<name>A0A1F6AIK3_9BACT</name>
<protein>
    <recommendedName>
        <fullName evidence="3">Methionine--tRNA ligase</fullName>
        <ecNumber evidence="2">6.1.1.10</ecNumber>
    </recommendedName>
    <alternativeName>
        <fullName evidence="10">Methionyl-tRNA synthetase</fullName>
    </alternativeName>
</protein>
<keyword evidence="8 12" id="KW-0648">Protein biosynthesis</keyword>
<feature type="domain" description="Methionyl/Leucyl tRNA synthetase" evidence="13">
    <location>
        <begin position="3"/>
        <end position="360"/>
    </location>
</feature>
<dbReference type="InterPro" id="IPR014758">
    <property type="entry name" value="Met-tRNA_synth"/>
</dbReference>
<evidence type="ECO:0000256" key="10">
    <source>
        <dbReference type="ARBA" id="ARBA00030904"/>
    </source>
</evidence>
<keyword evidence="7 12" id="KW-0067">ATP-binding</keyword>
<proteinExistence type="inferred from homology"/>
<comment type="similarity">
    <text evidence="12">Belongs to the class-I aminoacyl-tRNA synthetase family.</text>
</comment>
<evidence type="ECO:0000256" key="8">
    <source>
        <dbReference type="ARBA" id="ARBA00022917"/>
    </source>
</evidence>
<evidence type="ECO:0000256" key="4">
    <source>
        <dbReference type="ARBA" id="ARBA00022490"/>
    </source>
</evidence>
<dbReference type="InterPro" id="IPR023457">
    <property type="entry name" value="Met-tRNA_synth_2"/>
</dbReference>
<evidence type="ECO:0000256" key="7">
    <source>
        <dbReference type="ARBA" id="ARBA00022840"/>
    </source>
</evidence>
<evidence type="ECO:0000256" key="11">
    <source>
        <dbReference type="ARBA" id="ARBA00047364"/>
    </source>
</evidence>
<keyword evidence="4" id="KW-0963">Cytoplasm</keyword>
<evidence type="ECO:0000313" key="14">
    <source>
        <dbReference type="EMBL" id="OGG24253.1"/>
    </source>
</evidence>
<accession>A0A1F6AIK3</accession>
<dbReference type="Proteomes" id="UP000178759">
    <property type="component" value="Unassembled WGS sequence"/>
</dbReference>
<dbReference type="EMBL" id="MFJV01000001">
    <property type="protein sequence ID" value="OGG24253.1"/>
    <property type="molecule type" value="Genomic_DNA"/>
</dbReference>
<dbReference type="PRINTS" id="PR01041">
    <property type="entry name" value="TRNASYNTHMET"/>
</dbReference>
<dbReference type="SUPFAM" id="SSF47323">
    <property type="entry name" value="Anticodon-binding domain of a subclass of class I aminoacyl-tRNA synthetases"/>
    <property type="match status" value="1"/>
</dbReference>
<dbReference type="Gene3D" id="1.10.730.10">
    <property type="entry name" value="Isoleucyl-tRNA Synthetase, Domain 1"/>
    <property type="match status" value="1"/>
</dbReference>
<dbReference type="Pfam" id="PF09334">
    <property type="entry name" value="tRNA-synt_1g"/>
    <property type="match status" value="1"/>
</dbReference>
<keyword evidence="6 12" id="KW-0547">Nucleotide-binding</keyword>
<evidence type="ECO:0000256" key="5">
    <source>
        <dbReference type="ARBA" id="ARBA00022598"/>
    </source>
</evidence>
<dbReference type="FunFam" id="2.170.220.10:FF:000001">
    <property type="entry name" value="methionine--tRNA ligase, mitochondrial"/>
    <property type="match status" value="1"/>
</dbReference>
<dbReference type="PANTHER" id="PTHR43326:SF1">
    <property type="entry name" value="METHIONINE--TRNA LIGASE, MITOCHONDRIAL"/>
    <property type="match status" value="1"/>
</dbReference>
<evidence type="ECO:0000256" key="6">
    <source>
        <dbReference type="ARBA" id="ARBA00022741"/>
    </source>
</evidence>
<dbReference type="GO" id="GO:0006431">
    <property type="term" value="P:methionyl-tRNA aminoacylation"/>
    <property type="evidence" value="ECO:0007669"/>
    <property type="project" value="InterPro"/>
</dbReference>
<dbReference type="InterPro" id="IPR009080">
    <property type="entry name" value="tRNAsynth_Ia_anticodon-bd"/>
</dbReference>
<dbReference type="InterPro" id="IPR014729">
    <property type="entry name" value="Rossmann-like_a/b/a_fold"/>
</dbReference>
<dbReference type="AlphaFoldDB" id="A0A1F6AIK3"/>
<gene>
    <name evidence="14" type="ORF">A3A79_03635</name>
</gene>
<comment type="catalytic activity">
    <reaction evidence="11">
        <text>tRNA(Met) + L-methionine + ATP = L-methionyl-tRNA(Met) + AMP + diphosphate</text>
        <dbReference type="Rhea" id="RHEA:13481"/>
        <dbReference type="Rhea" id="RHEA-COMP:9667"/>
        <dbReference type="Rhea" id="RHEA-COMP:9698"/>
        <dbReference type="ChEBI" id="CHEBI:30616"/>
        <dbReference type="ChEBI" id="CHEBI:33019"/>
        <dbReference type="ChEBI" id="CHEBI:57844"/>
        <dbReference type="ChEBI" id="CHEBI:78442"/>
        <dbReference type="ChEBI" id="CHEBI:78530"/>
        <dbReference type="ChEBI" id="CHEBI:456215"/>
        <dbReference type="EC" id="6.1.1.10"/>
    </reaction>
</comment>
<dbReference type="PROSITE" id="PS00178">
    <property type="entry name" value="AA_TRNA_LIGASE_I"/>
    <property type="match status" value="1"/>
</dbReference>
<dbReference type="InterPro" id="IPR033911">
    <property type="entry name" value="MetRS_core"/>
</dbReference>
<reference evidence="14 15" key="1">
    <citation type="journal article" date="2016" name="Nat. Commun.">
        <title>Thousands of microbial genomes shed light on interconnected biogeochemical processes in an aquifer system.</title>
        <authorList>
            <person name="Anantharaman K."/>
            <person name="Brown C.T."/>
            <person name="Hug L.A."/>
            <person name="Sharon I."/>
            <person name="Castelle C.J."/>
            <person name="Probst A.J."/>
            <person name="Thomas B.C."/>
            <person name="Singh A."/>
            <person name="Wilkins M.J."/>
            <person name="Karaoz U."/>
            <person name="Brodie E.L."/>
            <person name="Williams K.H."/>
            <person name="Hubbard S.S."/>
            <person name="Banfield J.F."/>
        </authorList>
    </citation>
    <scope>NUCLEOTIDE SEQUENCE [LARGE SCALE GENOMIC DNA]</scope>
</reference>
<comment type="function">
    <text evidence="1">Is required not only for elongation of protein synthesis but also for the initiation of all mRNA translation through initiator tRNA(fMet) aminoacylation.</text>
</comment>
<dbReference type="GO" id="GO:0005524">
    <property type="term" value="F:ATP binding"/>
    <property type="evidence" value="ECO:0007669"/>
    <property type="project" value="UniProtKB-KW"/>
</dbReference>
<dbReference type="STRING" id="1798392.A3A79_03635"/>
<dbReference type="InterPro" id="IPR001412">
    <property type="entry name" value="aa-tRNA-synth_I_CS"/>
</dbReference>
<dbReference type="InterPro" id="IPR015413">
    <property type="entry name" value="Methionyl/Leucyl_tRNA_Synth"/>
</dbReference>
<evidence type="ECO:0000256" key="1">
    <source>
        <dbReference type="ARBA" id="ARBA00003314"/>
    </source>
</evidence>
<evidence type="ECO:0000256" key="12">
    <source>
        <dbReference type="RuleBase" id="RU363039"/>
    </source>
</evidence>